<dbReference type="EMBL" id="CP036275">
    <property type="protein sequence ID" value="QDU37972.1"/>
    <property type="molecule type" value="Genomic_DNA"/>
</dbReference>
<organism evidence="1 2">
    <name type="scientific">Maioricimonas rarisocia</name>
    <dbReference type="NCBI Taxonomy" id="2528026"/>
    <lineage>
        <taxon>Bacteria</taxon>
        <taxon>Pseudomonadati</taxon>
        <taxon>Planctomycetota</taxon>
        <taxon>Planctomycetia</taxon>
        <taxon>Planctomycetales</taxon>
        <taxon>Planctomycetaceae</taxon>
        <taxon>Maioricimonas</taxon>
    </lineage>
</organism>
<name>A0A517Z644_9PLAN</name>
<evidence type="ECO:0000313" key="1">
    <source>
        <dbReference type="EMBL" id="QDU37972.1"/>
    </source>
</evidence>
<gene>
    <name evidence="1" type="ORF">Mal4_22910</name>
</gene>
<dbReference type="Proteomes" id="UP000320496">
    <property type="component" value="Chromosome"/>
</dbReference>
<keyword evidence="2" id="KW-1185">Reference proteome</keyword>
<sequence>MGHLKQLRGVVLLFVAPCVLLWAGCTGQSTSPPSEYEDTAEQVLSSKAELKERLEFVAESGFAGSGLAGIQNGIEQLRSTDAALADSLSTSLQQLEAADAAGNGAKVKQIAKQMAAKL</sequence>
<dbReference type="KEGG" id="mri:Mal4_22910"/>
<dbReference type="RefSeq" id="WP_145369302.1">
    <property type="nucleotide sequence ID" value="NZ_CP036275.1"/>
</dbReference>
<protein>
    <submittedName>
        <fullName evidence="1">Uncharacterized protein</fullName>
    </submittedName>
</protein>
<proteinExistence type="predicted"/>
<evidence type="ECO:0000313" key="2">
    <source>
        <dbReference type="Proteomes" id="UP000320496"/>
    </source>
</evidence>
<dbReference type="AlphaFoldDB" id="A0A517Z644"/>
<accession>A0A517Z644</accession>
<reference evidence="1 2" key="1">
    <citation type="submission" date="2019-02" db="EMBL/GenBank/DDBJ databases">
        <title>Deep-cultivation of Planctomycetes and their phenomic and genomic characterization uncovers novel biology.</title>
        <authorList>
            <person name="Wiegand S."/>
            <person name="Jogler M."/>
            <person name="Boedeker C."/>
            <person name="Pinto D."/>
            <person name="Vollmers J."/>
            <person name="Rivas-Marin E."/>
            <person name="Kohn T."/>
            <person name="Peeters S.H."/>
            <person name="Heuer A."/>
            <person name="Rast P."/>
            <person name="Oberbeckmann S."/>
            <person name="Bunk B."/>
            <person name="Jeske O."/>
            <person name="Meyerdierks A."/>
            <person name="Storesund J.E."/>
            <person name="Kallscheuer N."/>
            <person name="Luecker S."/>
            <person name="Lage O.M."/>
            <person name="Pohl T."/>
            <person name="Merkel B.J."/>
            <person name="Hornburger P."/>
            <person name="Mueller R.-W."/>
            <person name="Bruemmer F."/>
            <person name="Labrenz M."/>
            <person name="Spormann A.M."/>
            <person name="Op den Camp H."/>
            <person name="Overmann J."/>
            <person name="Amann R."/>
            <person name="Jetten M.S.M."/>
            <person name="Mascher T."/>
            <person name="Medema M.H."/>
            <person name="Devos D.P."/>
            <person name="Kaster A.-K."/>
            <person name="Ovreas L."/>
            <person name="Rohde M."/>
            <person name="Galperin M.Y."/>
            <person name="Jogler C."/>
        </authorList>
    </citation>
    <scope>NUCLEOTIDE SEQUENCE [LARGE SCALE GENOMIC DNA]</scope>
    <source>
        <strain evidence="1 2">Mal4</strain>
    </source>
</reference>
<dbReference type="PROSITE" id="PS51257">
    <property type="entry name" value="PROKAR_LIPOPROTEIN"/>
    <property type="match status" value="1"/>
</dbReference>